<reference evidence="3" key="1">
    <citation type="submission" date="2025-08" db="UniProtKB">
        <authorList>
            <consortium name="RefSeq"/>
        </authorList>
    </citation>
    <scope>IDENTIFICATION</scope>
</reference>
<evidence type="ECO:0000313" key="3">
    <source>
        <dbReference type="RefSeq" id="XP_018494320.1"/>
    </source>
</evidence>
<dbReference type="Pfam" id="PF03184">
    <property type="entry name" value="DDE_1"/>
    <property type="match status" value="1"/>
</dbReference>
<proteinExistence type="predicted"/>
<dbReference type="KEGG" id="goe:108863989"/>
<evidence type="ECO:0000259" key="1">
    <source>
        <dbReference type="Pfam" id="PF03184"/>
    </source>
</evidence>
<evidence type="ECO:0000313" key="2">
    <source>
        <dbReference type="Proteomes" id="UP000694867"/>
    </source>
</evidence>
<organism evidence="2 3">
    <name type="scientific">Galendromus occidentalis</name>
    <name type="common">western predatory mite</name>
    <dbReference type="NCBI Taxonomy" id="34638"/>
    <lineage>
        <taxon>Eukaryota</taxon>
        <taxon>Metazoa</taxon>
        <taxon>Ecdysozoa</taxon>
        <taxon>Arthropoda</taxon>
        <taxon>Chelicerata</taxon>
        <taxon>Arachnida</taxon>
        <taxon>Acari</taxon>
        <taxon>Parasitiformes</taxon>
        <taxon>Mesostigmata</taxon>
        <taxon>Gamasina</taxon>
        <taxon>Phytoseioidea</taxon>
        <taxon>Phytoseiidae</taxon>
        <taxon>Typhlodrominae</taxon>
        <taxon>Galendromus</taxon>
    </lineage>
</organism>
<feature type="domain" description="DDE-1" evidence="1">
    <location>
        <begin position="5"/>
        <end position="55"/>
    </location>
</feature>
<accession>A0AAJ7L509</accession>
<keyword evidence="2" id="KW-1185">Reference proteome</keyword>
<dbReference type="GeneID" id="108863989"/>
<gene>
    <name evidence="3" type="primary">LOC108863989</name>
</gene>
<dbReference type="InterPro" id="IPR004875">
    <property type="entry name" value="DDE_SF_endonuclease_dom"/>
</dbReference>
<dbReference type="RefSeq" id="XP_018494320.1">
    <property type="nucleotide sequence ID" value="XM_018638804.1"/>
</dbReference>
<dbReference type="AlphaFoldDB" id="A0AAJ7L509"/>
<sequence>MRRAVVLCVTAVGEKLKPVLILKKNLMPKEDSPPDVVVKVDENGWMNDTLIVEWLIRDNTTKYCQPLDLSVKKVFKDNFGRLREDWMSNEENASYTKSDRRERLSYAEIATLVRDAFEAGSIESIVSGFDKAFSLEVVDLFNSDSGDEIDAESFDESDTLED</sequence>
<dbReference type="Proteomes" id="UP000694867">
    <property type="component" value="Unplaced"/>
</dbReference>
<protein>
    <submittedName>
        <fullName evidence="3">Uncharacterized protein LOC108863989</fullName>
    </submittedName>
</protein>
<name>A0AAJ7L509_9ACAR</name>
<dbReference type="GO" id="GO:0003676">
    <property type="term" value="F:nucleic acid binding"/>
    <property type="evidence" value="ECO:0007669"/>
    <property type="project" value="InterPro"/>
</dbReference>